<dbReference type="EMBL" id="FZQP02006332">
    <property type="protein sequence ID" value="VVD02808.1"/>
    <property type="molecule type" value="Genomic_DNA"/>
</dbReference>
<dbReference type="Proteomes" id="UP000324832">
    <property type="component" value="Unassembled WGS sequence"/>
</dbReference>
<reference evidence="1 2" key="1">
    <citation type="submission" date="2017-07" db="EMBL/GenBank/DDBJ databases">
        <authorList>
            <person name="Talla V."/>
            <person name="Backstrom N."/>
        </authorList>
    </citation>
    <scope>NUCLEOTIDE SEQUENCE [LARGE SCALE GENOMIC DNA]</scope>
</reference>
<evidence type="ECO:0000313" key="2">
    <source>
        <dbReference type="Proteomes" id="UP000324832"/>
    </source>
</evidence>
<proteinExistence type="predicted"/>
<evidence type="ECO:0000313" key="1">
    <source>
        <dbReference type="EMBL" id="VVD02808.1"/>
    </source>
</evidence>
<sequence length="15" mass="1935">MTEPGTRKQRKYQRR</sequence>
<organism evidence="1 2">
    <name type="scientific">Leptidea sinapis</name>
    <dbReference type="NCBI Taxonomy" id="189913"/>
    <lineage>
        <taxon>Eukaryota</taxon>
        <taxon>Metazoa</taxon>
        <taxon>Ecdysozoa</taxon>
        <taxon>Arthropoda</taxon>
        <taxon>Hexapoda</taxon>
        <taxon>Insecta</taxon>
        <taxon>Pterygota</taxon>
        <taxon>Neoptera</taxon>
        <taxon>Endopterygota</taxon>
        <taxon>Lepidoptera</taxon>
        <taxon>Glossata</taxon>
        <taxon>Ditrysia</taxon>
        <taxon>Papilionoidea</taxon>
        <taxon>Pieridae</taxon>
        <taxon>Dismorphiinae</taxon>
        <taxon>Leptidea</taxon>
    </lineage>
</organism>
<keyword evidence="2" id="KW-1185">Reference proteome</keyword>
<protein>
    <submittedName>
        <fullName evidence="1">Uncharacterized protein</fullName>
    </submittedName>
</protein>
<gene>
    <name evidence="1" type="ORF">LSINAPIS_LOCUS12942</name>
</gene>
<accession>A0A5E4R0B8</accession>
<name>A0A5E4R0B8_9NEOP</name>